<feature type="transmembrane region" description="Helical" evidence="8">
    <location>
        <begin position="152"/>
        <end position="173"/>
    </location>
</feature>
<comment type="subcellular location">
    <subcellularLocation>
        <location evidence="1">Cell membrane</location>
        <topology evidence="1">Multi-pass membrane protein</topology>
    </subcellularLocation>
</comment>
<evidence type="ECO:0000313" key="10">
    <source>
        <dbReference type="Proteomes" id="UP000186777"/>
    </source>
</evidence>
<evidence type="ECO:0000256" key="2">
    <source>
        <dbReference type="ARBA" id="ARBA00007935"/>
    </source>
</evidence>
<dbReference type="STRING" id="626940.BHW43_07245"/>
<feature type="transmembrane region" description="Helical" evidence="8">
    <location>
        <begin position="96"/>
        <end position="115"/>
    </location>
</feature>
<dbReference type="GO" id="GO:0022857">
    <property type="term" value="F:transmembrane transporter activity"/>
    <property type="evidence" value="ECO:0007669"/>
    <property type="project" value="InterPro"/>
</dbReference>
<evidence type="ECO:0000256" key="8">
    <source>
        <dbReference type="SAM" id="Phobius"/>
    </source>
</evidence>
<keyword evidence="7 8" id="KW-0472">Membrane</keyword>
<dbReference type="SUPFAM" id="SSF81345">
    <property type="entry name" value="ABC transporter involved in vitamin B12 uptake, BtuC"/>
    <property type="match status" value="1"/>
</dbReference>
<feature type="transmembrane region" description="Helical" evidence="8">
    <location>
        <begin position="121"/>
        <end position="140"/>
    </location>
</feature>
<dbReference type="CDD" id="cd06550">
    <property type="entry name" value="TM_ABC_iron-siderophores_like"/>
    <property type="match status" value="1"/>
</dbReference>
<name>A0A1Q6R480_9FIRM</name>
<dbReference type="PANTHER" id="PTHR30472">
    <property type="entry name" value="FERRIC ENTEROBACTIN TRANSPORT SYSTEM PERMEASE PROTEIN"/>
    <property type="match status" value="1"/>
</dbReference>
<evidence type="ECO:0000256" key="7">
    <source>
        <dbReference type="ARBA" id="ARBA00023136"/>
    </source>
</evidence>
<proteinExistence type="inferred from homology"/>
<organism evidence="9 10">
    <name type="scientific">Phascolarctobacterium succinatutens</name>
    <dbReference type="NCBI Taxonomy" id="626940"/>
    <lineage>
        <taxon>Bacteria</taxon>
        <taxon>Bacillati</taxon>
        <taxon>Bacillota</taxon>
        <taxon>Negativicutes</taxon>
        <taxon>Acidaminococcales</taxon>
        <taxon>Acidaminococcaceae</taxon>
        <taxon>Phascolarctobacterium</taxon>
    </lineage>
</organism>
<dbReference type="InterPro" id="IPR000522">
    <property type="entry name" value="ABC_transptr_permease_BtuC"/>
</dbReference>
<dbReference type="AlphaFoldDB" id="A0A1Q6R480"/>
<comment type="caution">
    <text evidence="9">The sequence shown here is derived from an EMBL/GenBank/DDBJ whole genome shotgun (WGS) entry which is preliminary data.</text>
</comment>
<dbReference type="EMBL" id="MNTG01000032">
    <property type="protein sequence ID" value="OLA37178.1"/>
    <property type="molecule type" value="Genomic_DNA"/>
</dbReference>
<keyword evidence="4" id="KW-1003">Cell membrane</keyword>
<dbReference type="FunFam" id="1.10.3470.10:FF:000001">
    <property type="entry name" value="Vitamin B12 ABC transporter permease BtuC"/>
    <property type="match status" value="1"/>
</dbReference>
<keyword evidence="3" id="KW-0813">Transport</keyword>
<evidence type="ECO:0000256" key="3">
    <source>
        <dbReference type="ARBA" id="ARBA00022448"/>
    </source>
</evidence>
<dbReference type="GO" id="GO:0033214">
    <property type="term" value="P:siderophore-iron import into cell"/>
    <property type="evidence" value="ECO:0007669"/>
    <property type="project" value="TreeGrafter"/>
</dbReference>
<feature type="transmembrane region" description="Helical" evidence="8">
    <location>
        <begin position="309"/>
        <end position="327"/>
    </location>
</feature>
<evidence type="ECO:0000256" key="6">
    <source>
        <dbReference type="ARBA" id="ARBA00022989"/>
    </source>
</evidence>
<evidence type="ECO:0000256" key="1">
    <source>
        <dbReference type="ARBA" id="ARBA00004651"/>
    </source>
</evidence>
<dbReference type="GO" id="GO:0005886">
    <property type="term" value="C:plasma membrane"/>
    <property type="evidence" value="ECO:0007669"/>
    <property type="project" value="UniProtKB-SubCell"/>
</dbReference>
<feature type="transmembrane region" description="Helical" evidence="8">
    <location>
        <begin position="241"/>
        <end position="266"/>
    </location>
</feature>
<feature type="transmembrane region" description="Helical" evidence="8">
    <location>
        <begin position="12"/>
        <end position="31"/>
    </location>
</feature>
<dbReference type="RefSeq" id="WP_293691830.1">
    <property type="nucleotide sequence ID" value="NZ_DBFZHV010000070.1"/>
</dbReference>
<evidence type="ECO:0000313" key="9">
    <source>
        <dbReference type="EMBL" id="OLA37178.1"/>
    </source>
</evidence>
<reference evidence="9 10" key="1">
    <citation type="journal article" date="2016" name="Nat. Biotechnol.">
        <title>Measurement of bacterial replication rates in microbial communities.</title>
        <authorList>
            <person name="Brown C.T."/>
            <person name="Olm M.R."/>
            <person name="Thomas B.C."/>
            <person name="Banfield J.F."/>
        </authorList>
    </citation>
    <scope>NUCLEOTIDE SEQUENCE [LARGE SCALE GENOMIC DNA]</scope>
    <source>
        <strain evidence="9">46_33</strain>
    </source>
</reference>
<protein>
    <submittedName>
        <fullName evidence="9">Iron ABC transporter permease</fullName>
    </submittedName>
</protein>
<dbReference type="Proteomes" id="UP000186777">
    <property type="component" value="Unassembled WGS sequence"/>
</dbReference>
<gene>
    <name evidence="9" type="ORF">BHW43_07245</name>
</gene>
<sequence length="332" mass="34971">MSNDAKTKEKMRIAVFCGLCILLVAGIFVSIGSGTVSLSVSETWAALLGEADADTDRIVNLIRLPRTIVTVLVGANLALAGCNLQGVLHNPLADPGIIGVSAGAGLFAMVIMLLFPEQSAMVPLAAFVGAVLSTGIVFFLAWEKGINPLRMILAGVAVATFFGGGMAALNVFYSDRIQGTVMWMAGGFQGRSWGHVEMLLPYSAIGIIGTILCARSLNALQLGDELAKSLGVRVMRMRTILIFLSALLAAVSVSVAGMLGFVGLIVPHIMRLLIGSDHEYLLPCAAIAGGAVVTLADTAARTLFSPLEIPVGIFMSFIGGPFFLYLLKRRMR</sequence>
<keyword evidence="5 8" id="KW-0812">Transmembrane</keyword>
<dbReference type="Pfam" id="PF01032">
    <property type="entry name" value="FecCD"/>
    <property type="match status" value="1"/>
</dbReference>
<comment type="similarity">
    <text evidence="2">Belongs to the binding-protein-dependent transport system permease family. FecCD subfamily.</text>
</comment>
<evidence type="ECO:0000256" key="5">
    <source>
        <dbReference type="ARBA" id="ARBA00022692"/>
    </source>
</evidence>
<keyword evidence="6 8" id="KW-1133">Transmembrane helix</keyword>
<dbReference type="Gene3D" id="1.10.3470.10">
    <property type="entry name" value="ABC transporter involved in vitamin B12 uptake, BtuC"/>
    <property type="match status" value="1"/>
</dbReference>
<dbReference type="PANTHER" id="PTHR30472:SF68">
    <property type="entry name" value="FERRICHROME TRANSPORT SYSTEM PERMEASE PROTEIN FHUB"/>
    <property type="match status" value="1"/>
</dbReference>
<dbReference type="InterPro" id="IPR037294">
    <property type="entry name" value="ABC_BtuC-like"/>
</dbReference>
<evidence type="ECO:0000256" key="4">
    <source>
        <dbReference type="ARBA" id="ARBA00022475"/>
    </source>
</evidence>
<accession>A0A1Q6R480</accession>